<dbReference type="EMBL" id="CM055107">
    <property type="protein sequence ID" value="KAJ7527304.1"/>
    <property type="molecule type" value="Genomic_DNA"/>
</dbReference>
<sequence length="612" mass="67201">MASAVLWAGALWSFVLFTPIFFLLFMIGSCKALVAGPLALITIITGNASIVIGLWPAFVIWTYGSIVKTKKLGLSLKVISLLCVPVPLILWPITVVIGSILVGFGYGFFTPLIATFEAFGEGKEDKLYNCLTDGVWGTIKGSCTVVRDFADWCYHSFSAYLADFSENSPKNGQPYNIRFLDVPRCLLVGLLGLLVDVPAVSVLAVAKSPLMLLKGWQRFLHSFITRDGACSKVVCVPFAGLAIVFWPLVVIAAVISAILSSFILGLFGAVIVHQESSFRCGLAYIVAIIAEFDEYTNDVLYLQEGSCLPRPGYRKQVVTSEIMASNTVSRSIFSTSYKFEKPRMVDRQLSGSGQAGSSSQRSNSDGQSEQGNPHFQVSLSLKKTIQEVKMVQIWDHMFETCQIHGESLVKEGVITRSDIQEWVHSSKNAQSKLIGVGLPAYTVMKNLVNSAKSGSTGLVLLDGSEVTVFNRPQDRLVDWFFEPLLVLKEQIKAAQLQLSEERYLEKLVLSLGDPGQLEFWQNGGVQPEDNIKKGELQAIARRIQGIVTSASRFPTFRRRYQHFIKALLLVAQTREKSPLIHDEFGGSSDATNAETSDGTKDAEHSPKGDDAV</sequence>
<reference evidence="2" key="1">
    <citation type="journal article" date="2024" name="Proc. Natl. Acad. Sci. U.S.A.">
        <title>Extraordinary preservation of gene collinearity over three hundred million years revealed in homosporous lycophytes.</title>
        <authorList>
            <person name="Li C."/>
            <person name="Wickell D."/>
            <person name="Kuo L.Y."/>
            <person name="Chen X."/>
            <person name="Nie B."/>
            <person name="Liao X."/>
            <person name="Peng D."/>
            <person name="Ji J."/>
            <person name="Jenkins J."/>
            <person name="Williams M."/>
            <person name="Shu S."/>
            <person name="Plott C."/>
            <person name="Barry K."/>
            <person name="Rajasekar S."/>
            <person name="Grimwood J."/>
            <person name="Han X."/>
            <person name="Sun S."/>
            <person name="Hou Z."/>
            <person name="He W."/>
            <person name="Dai G."/>
            <person name="Sun C."/>
            <person name="Schmutz J."/>
            <person name="Leebens-Mack J.H."/>
            <person name="Li F.W."/>
            <person name="Wang L."/>
        </authorList>
    </citation>
    <scope>NUCLEOTIDE SEQUENCE [LARGE SCALE GENOMIC DNA]</scope>
    <source>
        <strain evidence="2">cv. PW_Plant_1</strain>
    </source>
</reference>
<name>A0ACC2BD06_DIPCM</name>
<keyword evidence="2" id="KW-1185">Reference proteome</keyword>
<dbReference type="Proteomes" id="UP001162992">
    <property type="component" value="Chromosome 16"/>
</dbReference>
<accession>A0ACC2BD06</accession>
<comment type="caution">
    <text evidence="1">The sequence shown here is derived from an EMBL/GenBank/DDBJ whole genome shotgun (WGS) entry which is preliminary data.</text>
</comment>
<organism evidence="1 2">
    <name type="scientific">Diphasiastrum complanatum</name>
    <name type="common">Issler's clubmoss</name>
    <name type="synonym">Lycopodium complanatum</name>
    <dbReference type="NCBI Taxonomy" id="34168"/>
    <lineage>
        <taxon>Eukaryota</taxon>
        <taxon>Viridiplantae</taxon>
        <taxon>Streptophyta</taxon>
        <taxon>Embryophyta</taxon>
        <taxon>Tracheophyta</taxon>
        <taxon>Lycopodiopsida</taxon>
        <taxon>Lycopodiales</taxon>
        <taxon>Lycopodiaceae</taxon>
        <taxon>Lycopodioideae</taxon>
        <taxon>Diphasiastrum</taxon>
    </lineage>
</organism>
<gene>
    <name evidence="1" type="ORF">O6H91_16G047900</name>
</gene>
<proteinExistence type="predicted"/>
<evidence type="ECO:0000313" key="2">
    <source>
        <dbReference type="Proteomes" id="UP001162992"/>
    </source>
</evidence>
<evidence type="ECO:0000313" key="1">
    <source>
        <dbReference type="EMBL" id="KAJ7527304.1"/>
    </source>
</evidence>
<protein>
    <submittedName>
        <fullName evidence="1">Uncharacterized protein</fullName>
    </submittedName>
</protein>